<proteinExistence type="predicted"/>
<keyword evidence="5" id="KW-1185">Reference proteome</keyword>
<dbReference type="EMBL" id="WEIA01000041">
    <property type="protein sequence ID" value="NLR24408.1"/>
    <property type="molecule type" value="Genomic_DNA"/>
</dbReference>
<feature type="transmembrane region" description="Helical" evidence="1">
    <location>
        <begin position="38"/>
        <end position="59"/>
    </location>
</feature>
<dbReference type="EMBL" id="CP137578">
    <property type="protein sequence ID" value="WOX28494.1"/>
    <property type="molecule type" value="Genomic_DNA"/>
</dbReference>
<evidence type="ECO:0000313" key="2">
    <source>
        <dbReference type="EMBL" id="NLR24408.1"/>
    </source>
</evidence>
<accession>A0A8I2H7H3</accession>
<feature type="transmembrane region" description="Helical" evidence="1">
    <location>
        <begin position="80"/>
        <end position="105"/>
    </location>
</feature>
<keyword evidence="1" id="KW-0812">Transmembrane</keyword>
<dbReference type="Proteomes" id="UP001304419">
    <property type="component" value="Chromosome 1"/>
</dbReference>
<evidence type="ECO:0000256" key="1">
    <source>
        <dbReference type="SAM" id="Phobius"/>
    </source>
</evidence>
<organism evidence="2 4">
    <name type="scientific">Pseudoalteromonas maricaloris</name>
    <dbReference type="NCBI Taxonomy" id="184924"/>
    <lineage>
        <taxon>Bacteria</taxon>
        <taxon>Pseudomonadati</taxon>
        <taxon>Pseudomonadota</taxon>
        <taxon>Gammaproteobacteria</taxon>
        <taxon>Alteromonadales</taxon>
        <taxon>Pseudoalteromonadaceae</taxon>
        <taxon>Pseudoalteromonas</taxon>
    </lineage>
</organism>
<evidence type="ECO:0000313" key="5">
    <source>
        <dbReference type="Proteomes" id="UP001304419"/>
    </source>
</evidence>
<keyword evidence="1" id="KW-1133">Transmembrane helix</keyword>
<gene>
    <name evidence="2" type="ORF">F9Y85_24525</name>
    <name evidence="3" type="ORF">R5H13_18035</name>
</gene>
<name>A0A8I2H7H3_9GAMM</name>
<reference evidence="3 5" key="2">
    <citation type="submission" date="2023-10" db="EMBL/GenBank/DDBJ databases">
        <title>To unveil natural product biosynthetic capacity in Pseudoalteromonas.</title>
        <authorList>
            <person name="Wang J."/>
        </authorList>
    </citation>
    <scope>NUCLEOTIDE SEQUENCE [LARGE SCALE GENOMIC DNA]</scope>
    <source>
        <strain evidence="3 5">DSM 15914</strain>
    </source>
</reference>
<evidence type="ECO:0000313" key="3">
    <source>
        <dbReference type="EMBL" id="WOX28494.1"/>
    </source>
</evidence>
<sequence>MMLKTGTYILFYVLFADYVGGVFLIGRNNSTILMDSTSMGFLVVQVVIFFAAIFTLYKVQDVETGYCKQINYSDKFKAKLLIKYVAVWLAIALFIDLLFAILLGSEFWDDINPFDSWLVFCFIYIVYKFSSSLQVSFNYQDESMKCHRLGLLTSSIMKFKNVDLTDNQLVITSGDEGKYFFHLDRFTLTNRERLVSNCLKMSNKAPN</sequence>
<evidence type="ECO:0000313" key="4">
    <source>
        <dbReference type="Proteomes" id="UP000646877"/>
    </source>
</evidence>
<keyword evidence="1" id="KW-0472">Membrane</keyword>
<feature type="transmembrane region" description="Helical" evidence="1">
    <location>
        <begin position="7"/>
        <end position="26"/>
    </location>
</feature>
<dbReference type="RefSeq" id="WP_193522655.1">
    <property type="nucleotide sequence ID" value="NZ_CP137578.1"/>
</dbReference>
<protein>
    <submittedName>
        <fullName evidence="2">Uncharacterized protein</fullName>
    </submittedName>
</protein>
<dbReference type="Proteomes" id="UP000646877">
    <property type="component" value="Unassembled WGS sequence"/>
</dbReference>
<reference evidence="2" key="1">
    <citation type="submission" date="2019-10" db="EMBL/GenBank/DDBJ databases">
        <authorList>
            <person name="Paulsen S."/>
        </authorList>
    </citation>
    <scope>NUCLEOTIDE SEQUENCE</scope>
    <source>
        <strain evidence="2">LMG 19692</strain>
    </source>
</reference>
<dbReference type="AlphaFoldDB" id="A0A8I2H7H3"/>
<feature type="transmembrane region" description="Helical" evidence="1">
    <location>
        <begin position="117"/>
        <end position="139"/>
    </location>
</feature>